<comment type="caution">
    <text evidence="2">The sequence shown here is derived from an EMBL/GenBank/DDBJ whole genome shotgun (WGS) entry which is preliminary data.</text>
</comment>
<dbReference type="EMBL" id="JARJLG010000197">
    <property type="protein sequence ID" value="KAJ7729508.1"/>
    <property type="molecule type" value="Genomic_DNA"/>
</dbReference>
<dbReference type="Proteomes" id="UP001215280">
    <property type="component" value="Unassembled WGS sequence"/>
</dbReference>
<organism evidence="2 3">
    <name type="scientific">Mycena maculata</name>
    <dbReference type="NCBI Taxonomy" id="230809"/>
    <lineage>
        <taxon>Eukaryota</taxon>
        <taxon>Fungi</taxon>
        <taxon>Dikarya</taxon>
        <taxon>Basidiomycota</taxon>
        <taxon>Agaricomycotina</taxon>
        <taxon>Agaricomycetes</taxon>
        <taxon>Agaricomycetidae</taxon>
        <taxon>Agaricales</taxon>
        <taxon>Marasmiineae</taxon>
        <taxon>Mycenaceae</taxon>
        <taxon>Mycena</taxon>
    </lineage>
</organism>
<evidence type="ECO:0000256" key="1">
    <source>
        <dbReference type="SAM" id="Phobius"/>
    </source>
</evidence>
<keyword evidence="1" id="KW-0472">Membrane</keyword>
<evidence type="ECO:0000313" key="3">
    <source>
        <dbReference type="Proteomes" id="UP001215280"/>
    </source>
</evidence>
<keyword evidence="1" id="KW-1133">Transmembrane helix</keyword>
<evidence type="ECO:0000313" key="2">
    <source>
        <dbReference type="EMBL" id="KAJ7729508.1"/>
    </source>
</evidence>
<feature type="transmembrane region" description="Helical" evidence="1">
    <location>
        <begin position="139"/>
        <end position="157"/>
    </location>
</feature>
<feature type="transmembrane region" description="Helical" evidence="1">
    <location>
        <begin position="199"/>
        <end position="220"/>
    </location>
</feature>
<protein>
    <submittedName>
        <fullName evidence="2">Uncharacterized protein</fullName>
    </submittedName>
</protein>
<keyword evidence="3" id="KW-1185">Reference proteome</keyword>
<gene>
    <name evidence="2" type="ORF">DFH07DRAFT_994922</name>
</gene>
<dbReference type="AlphaFoldDB" id="A0AAD7HXT6"/>
<name>A0AAD7HXT6_9AGAR</name>
<sequence length="276" mass="30642">MKFLFFFIRYVPLFVQISILAIGSPELTPQFHFTPHDCFIWQVYQGVAAILLFSAVDYIIILRVHALYHNHPIVRKLVLVSYGLEITGMVVGLALSLPGIQFDEICVVTGVSDTLLIYGQVICTRQLVRVLQNGRGSTLLFQTFLFGLTVFKFVRALRDGWGDTPLVSLVIRDGTWAFILLFAAVAGDASLYGLKNHTFAGILFGWLLTVFSFSGYHVFLNLDRLSAGPSLPMSQTSTNASPIQFTTRIMTDGERADAIESYELSTLNPTTSGTSR</sequence>
<reference evidence="2" key="1">
    <citation type="submission" date="2023-03" db="EMBL/GenBank/DDBJ databases">
        <title>Massive genome expansion in bonnet fungi (Mycena s.s.) driven by repeated elements and novel gene families across ecological guilds.</title>
        <authorList>
            <consortium name="Lawrence Berkeley National Laboratory"/>
            <person name="Harder C.B."/>
            <person name="Miyauchi S."/>
            <person name="Viragh M."/>
            <person name="Kuo A."/>
            <person name="Thoen E."/>
            <person name="Andreopoulos B."/>
            <person name="Lu D."/>
            <person name="Skrede I."/>
            <person name="Drula E."/>
            <person name="Henrissat B."/>
            <person name="Morin E."/>
            <person name="Kohler A."/>
            <person name="Barry K."/>
            <person name="LaButti K."/>
            <person name="Morin E."/>
            <person name="Salamov A."/>
            <person name="Lipzen A."/>
            <person name="Mereny Z."/>
            <person name="Hegedus B."/>
            <person name="Baldrian P."/>
            <person name="Stursova M."/>
            <person name="Weitz H."/>
            <person name="Taylor A."/>
            <person name="Grigoriev I.V."/>
            <person name="Nagy L.G."/>
            <person name="Martin F."/>
            <person name="Kauserud H."/>
        </authorList>
    </citation>
    <scope>NUCLEOTIDE SEQUENCE</scope>
    <source>
        <strain evidence="2">CBHHK188m</strain>
    </source>
</reference>
<feature type="transmembrane region" description="Helical" evidence="1">
    <location>
        <begin position="39"/>
        <end position="61"/>
    </location>
</feature>
<feature type="transmembrane region" description="Helical" evidence="1">
    <location>
        <begin position="169"/>
        <end position="187"/>
    </location>
</feature>
<proteinExistence type="predicted"/>
<keyword evidence="1" id="KW-0812">Transmembrane</keyword>
<feature type="transmembrane region" description="Helical" evidence="1">
    <location>
        <begin position="73"/>
        <end position="95"/>
    </location>
</feature>
<accession>A0AAD7HXT6</accession>